<gene>
    <name evidence="1" type="ORF">HJG59_017767</name>
</gene>
<evidence type="ECO:0000313" key="2">
    <source>
        <dbReference type="Proteomes" id="UP000550707"/>
    </source>
</evidence>
<dbReference type="Proteomes" id="UP000550707">
    <property type="component" value="Unassembled WGS sequence"/>
</dbReference>
<evidence type="ECO:0000313" key="1">
    <source>
        <dbReference type="EMBL" id="KAF6502922.1"/>
    </source>
</evidence>
<sequence>MYSSFLNLEVKMQRKEKSTFLITCHPLCLLKKKKKKSRCPLMGGHQQKPCKFPWKKTMNWRRRKLLMMRTSWVRDH</sequence>
<accession>A0A7J8K3G1</accession>
<dbReference type="InParanoid" id="A0A7J8K3G1"/>
<proteinExistence type="predicted"/>
<reference evidence="1 2" key="1">
    <citation type="journal article" date="2020" name="Nature">
        <title>Six reference-quality genomes reveal evolution of bat adaptations.</title>
        <authorList>
            <person name="Jebb D."/>
            <person name="Huang Z."/>
            <person name="Pippel M."/>
            <person name="Hughes G.M."/>
            <person name="Lavrichenko K."/>
            <person name="Devanna P."/>
            <person name="Winkler S."/>
            <person name="Jermiin L.S."/>
            <person name="Skirmuntt E.C."/>
            <person name="Katzourakis A."/>
            <person name="Burkitt-Gray L."/>
            <person name="Ray D.A."/>
            <person name="Sullivan K.A.M."/>
            <person name="Roscito J.G."/>
            <person name="Kirilenko B.M."/>
            <person name="Davalos L.M."/>
            <person name="Corthals A.P."/>
            <person name="Power M.L."/>
            <person name="Jones G."/>
            <person name="Ransome R.D."/>
            <person name="Dechmann D.K.N."/>
            <person name="Locatelli A.G."/>
            <person name="Puechmaille S.J."/>
            <person name="Fedrigo O."/>
            <person name="Jarvis E.D."/>
            <person name="Hiller M."/>
            <person name="Vernes S.C."/>
            <person name="Myers E.W."/>
            <person name="Teeling E.C."/>
        </authorList>
    </citation>
    <scope>NUCLEOTIDE SEQUENCE [LARGE SCALE GENOMIC DNA]</scope>
    <source>
        <strain evidence="1">MMolMol1</strain>
        <tissue evidence="1">Muscle</tissue>
    </source>
</reference>
<name>A0A7J8K3G1_MOLMO</name>
<organism evidence="1 2">
    <name type="scientific">Molossus molossus</name>
    <name type="common">Pallas' mastiff bat</name>
    <name type="synonym">Vespertilio molossus</name>
    <dbReference type="NCBI Taxonomy" id="27622"/>
    <lineage>
        <taxon>Eukaryota</taxon>
        <taxon>Metazoa</taxon>
        <taxon>Chordata</taxon>
        <taxon>Craniata</taxon>
        <taxon>Vertebrata</taxon>
        <taxon>Euteleostomi</taxon>
        <taxon>Mammalia</taxon>
        <taxon>Eutheria</taxon>
        <taxon>Laurasiatheria</taxon>
        <taxon>Chiroptera</taxon>
        <taxon>Yangochiroptera</taxon>
        <taxon>Molossidae</taxon>
        <taxon>Molossus</taxon>
    </lineage>
</organism>
<dbReference type="EMBL" id="JACASF010000001">
    <property type="protein sequence ID" value="KAF6502922.1"/>
    <property type="molecule type" value="Genomic_DNA"/>
</dbReference>
<keyword evidence="2" id="KW-1185">Reference proteome</keyword>
<dbReference type="AlphaFoldDB" id="A0A7J8K3G1"/>
<comment type="caution">
    <text evidence="1">The sequence shown here is derived from an EMBL/GenBank/DDBJ whole genome shotgun (WGS) entry which is preliminary data.</text>
</comment>
<protein>
    <submittedName>
        <fullName evidence="1">TATA-box binding protein associated factor 3</fullName>
    </submittedName>
</protein>